<protein>
    <recommendedName>
        <fullName evidence="5">RNA polymerase sigma factor</fullName>
    </recommendedName>
</protein>
<dbReference type="SUPFAM" id="SSF88946">
    <property type="entry name" value="Sigma2 domain of RNA polymerase sigma factors"/>
    <property type="match status" value="1"/>
</dbReference>
<evidence type="ECO:0000313" key="8">
    <source>
        <dbReference type="EMBL" id="AIE86231.1"/>
    </source>
</evidence>
<dbReference type="InterPro" id="IPR013324">
    <property type="entry name" value="RNA_pol_sigma_r3/r4-like"/>
</dbReference>
<evidence type="ECO:0000259" key="6">
    <source>
        <dbReference type="PROSITE" id="PS00715"/>
    </source>
</evidence>
<comment type="similarity">
    <text evidence="5">Belongs to the sigma-70 factor family.</text>
</comment>
<dbReference type="PANTHER" id="PTHR30385:SF7">
    <property type="entry name" value="RNA POLYMERASE SIGMA FACTOR FLIA"/>
    <property type="match status" value="1"/>
</dbReference>
<dbReference type="PRINTS" id="PR00046">
    <property type="entry name" value="SIGMA70FCT"/>
</dbReference>
<dbReference type="InterPro" id="IPR007627">
    <property type="entry name" value="RNA_pol_sigma70_r2"/>
</dbReference>
<dbReference type="NCBIfam" id="TIGR02937">
    <property type="entry name" value="sigma70-ECF"/>
    <property type="match status" value="1"/>
</dbReference>
<feature type="domain" description="RNA polymerase sigma-70" evidence="6">
    <location>
        <begin position="54"/>
        <end position="67"/>
    </location>
</feature>
<dbReference type="InterPro" id="IPR007624">
    <property type="entry name" value="RNA_pol_sigma70_r3"/>
</dbReference>
<name>A0A068NS12_FIMGI</name>
<dbReference type="Proteomes" id="UP000027982">
    <property type="component" value="Chromosome"/>
</dbReference>
<evidence type="ECO:0000256" key="1">
    <source>
        <dbReference type="ARBA" id="ARBA00023015"/>
    </source>
</evidence>
<dbReference type="GO" id="GO:0003899">
    <property type="term" value="F:DNA-directed RNA polymerase activity"/>
    <property type="evidence" value="ECO:0007669"/>
    <property type="project" value="InterPro"/>
</dbReference>
<dbReference type="NCBIfam" id="TIGR02479">
    <property type="entry name" value="FliA_WhiG"/>
    <property type="match status" value="1"/>
</dbReference>
<dbReference type="Gene3D" id="1.10.1740.10">
    <property type="match status" value="1"/>
</dbReference>
<evidence type="ECO:0000256" key="5">
    <source>
        <dbReference type="RuleBase" id="RU362124"/>
    </source>
</evidence>
<dbReference type="NCBIfam" id="NF005413">
    <property type="entry name" value="PRK06986.1"/>
    <property type="match status" value="1"/>
</dbReference>
<keyword evidence="2 5" id="KW-0731">Sigma factor</keyword>
<feature type="domain" description="RNA polymerase sigma-70" evidence="7">
    <location>
        <begin position="220"/>
        <end position="246"/>
    </location>
</feature>
<dbReference type="KEGG" id="fgi:OP10G_2863"/>
<evidence type="ECO:0000259" key="7">
    <source>
        <dbReference type="PROSITE" id="PS00716"/>
    </source>
</evidence>
<proteinExistence type="inferred from homology"/>
<dbReference type="GO" id="GO:0006352">
    <property type="term" value="P:DNA-templated transcription initiation"/>
    <property type="evidence" value="ECO:0007669"/>
    <property type="project" value="InterPro"/>
</dbReference>
<dbReference type="PIRSF" id="PIRSF000770">
    <property type="entry name" value="RNA_pol_sigma-SigE/K"/>
    <property type="match status" value="1"/>
</dbReference>
<dbReference type="InterPro" id="IPR013325">
    <property type="entry name" value="RNA_pol_sigma_r2"/>
</dbReference>
<accession>A0A068NS12</accession>
<dbReference type="STRING" id="661478.OP10G_2863"/>
<organism evidence="8 9">
    <name type="scientific">Fimbriimonas ginsengisoli Gsoil 348</name>
    <dbReference type="NCBI Taxonomy" id="661478"/>
    <lineage>
        <taxon>Bacteria</taxon>
        <taxon>Bacillati</taxon>
        <taxon>Armatimonadota</taxon>
        <taxon>Fimbriimonadia</taxon>
        <taxon>Fimbriimonadales</taxon>
        <taxon>Fimbriimonadaceae</taxon>
        <taxon>Fimbriimonas</taxon>
    </lineage>
</organism>
<dbReference type="InterPro" id="IPR014284">
    <property type="entry name" value="RNA_pol_sigma-70_dom"/>
</dbReference>
<dbReference type="GO" id="GO:0003677">
    <property type="term" value="F:DNA binding"/>
    <property type="evidence" value="ECO:0007669"/>
    <property type="project" value="UniProtKB-KW"/>
</dbReference>
<keyword evidence="4 5" id="KW-0804">Transcription</keyword>
<dbReference type="SUPFAM" id="SSF88659">
    <property type="entry name" value="Sigma3 and sigma4 domains of RNA polymerase sigma factors"/>
    <property type="match status" value="2"/>
</dbReference>
<keyword evidence="1 5" id="KW-0805">Transcription regulation</keyword>
<dbReference type="Pfam" id="PF04542">
    <property type="entry name" value="Sigma70_r2"/>
    <property type="match status" value="1"/>
</dbReference>
<keyword evidence="3 5" id="KW-0238">DNA-binding</keyword>
<dbReference type="eggNOG" id="COG1191">
    <property type="taxonomic scope" value="Bacteria"/>
</dbReference>
<dbReference type="Gene3D" id="1.20.140.160">
    <property type="match status" value="1"/>
</dbReference>
<dbReference type="PROSITE" id="PS00715">
    <property type="entry name" value="SIGMA70_1"/>
    <property type="match status" value="1"/>
</dbReference>
<evidence type="ECO:0000256" key="4">
    <source>
        <dbReference type="ARBA" id="ARBA00023163"/>
    </source>
</evidence>
<dbReference type="HOGENOM" id="CLU_014793_8_1_0"/>
<dbReference type="Pfam" id="PF04545">
    <property type="entry name" value="Sigma70_r4"/>
    <property type="match status" value="1"/>
</dbReference>
<sequence length="259" mass="29188">MPLTPDQLNKAWQEFKVFRSPNARVELINHYAYLVKITSGRLVTSLPNGLEREDLISAGVVGLIKAVDQFDPTRDVKFETYAIALIRGAILEMLRSEDWVPRSIRERLKALDRAMMSLESRMGRPATEQEVADDLGITRQEVGELMVRMGRTNVYSLDDILGTGDGEESVHFVDMLADDSSDTGGEVEGREIRRLLSEGVDKLPERERLVVALYYSEGLTFKEIGKVLGVSESRVYQLHTQAMSRLRNFMRQVVGVSPV</sequence>
<dbReference type="AlphaFoldDB" id="A0A068NS12"/>
<dbReference type="PROSITE" id="PS00716">
    <property type="entry name" value="SIGMA70_2"/>
    <property type="match status" value="1"/>
</dbReference>
<dbReference type="CDD" id="cd06171">
    <property type="entry name" value="Sigma70_r4"/>
    <property type="match status" value="1"/>
</dbReference>
<dbReference type="InterPro" id="IPR012845">
    <property type="entry name" value="RNA_pol_sigma_FliA_WhiG"/>
</dbReference>
<dbReference type="InterPro" id="IPR007630">
    <property type="entry name" value="RNA_pol_sigma70_r4"/>
</dbReference>
<evidence type="ECO:0000313" key="9">
    <source>
        <dbReference type="Proteomes" id="UP000027982"/>
    </source>
</evidence>
<dbReference type="Pfam" id="PF04539">
    <property type="entry name" value="Sigma70_r3"/>
    <property type="match status" value="1"/>
</dbReference>
<keyword evidence="9" id="KW-1185">Reference proteome</keyword>
<dbReference type="OrthoDB" id="9799825at2"/>
<reference evidence="8 9" key="1">
    <citation type="journal article" date="2014" name="PLoS ONE">
        <title>The first complete genome sequence of the class fimbriimonadia in the phylum armatimonadetes.</title>
        <authorList>
            <person name="Hu Z.Y."/>
            <person name="Wang Y.Z."/>
            <person name="Im W.T."/>
            <person name="Wang S.Y."/>
            <person name="Zhao G.P."/>
            <person name="Zheng H.J."/>
            <person name="Quan Z.X."/>
        </authorList>
    </citation>
    <scope>NUCLEOTIDE SEQUENCE [LARGE SCALE GENOMIC DNA]</scope>
    <source>
        <strain evidence="8">Gsoil 348</strain>
    </source>
</reference>
<evidence type="ECO:0000256" key="2">
    <source>
        <dbReference type="ARBA" id="ARBA00023082"/>
    </source>
</evidence>
<dbReference type="EMBL" id="CP007139">
    <property type="protein sequence ID" value="AIE86231.1"/>
    <property type="molecule type" value="Genomic_DNA"/>
</dbReference>
<dbReference type="InterPro" id="IPR000943">
    <property type="entry name" value="RNA_pol_sigma70"/>
</dbReference>
<dbReference type="PANTHER" id="PTHR30385">
    <property type="entry name" value="SIGMA FACTOR F FLAGELLAR"/>
    <property type="match status" value="1"/>
</dbReference>
<evidence type="ECO:0000256" key="3">
    <source>
        <dbReference type="ARBA" id="ARBA00023125"/>
    </source>
</evidence>
<dbReference type="GO" id="GO:0016987">
    <property type="term" value="F:sigma factor activity"/>
    <property type="evidence" value="ECO:0007669"/>
    <property type="project" value="UniProtKB-KW"/>
</dbReference>
<gene>
    <name evidence="8" type="ORF">OP10G_2863</name>
</gene>
<comment type="function">
    <text evidence="5">Sigma factors are initiation factors that promote the attachment of RNA polymerase to specific initiation sites and are then released.</text>
</comment>